<dbReference type="RefSeq" id="WP_174867407.1">
    <property type="nucleotide sequence ID" value="NZ_CP046172.1"/>
</dbReference>
<feature type="signal peptide" evidence="7">
    <location>
        <begin position="1"/>
        <end position="21"/>
    </location>
</feature>
<dbReference type="EMBL" id="CP046172">
    <property type="protein sequence ID" value="QIS13053.1"/>
    <property type="molecule type" value="Genomic_DNA"/>
</dbReference>
<dbReference type="InterPro" id="IPR010067">
    <property type="entry name" value="ABC_SsuA_sub-bd"/>
</dbReference>
<name>A0A6G9YJD8_9NOCA</name>
<evidence type="ECO:0000313" key="10">
    <source>
        <dbReference type="Proteomes" id="UP000503540"/>
    </source>
</evidence>
<organism evidence="9 10">
    <name type="scientific">Nocardia arthritidis</name>
    <dbReference type="NCBI Taxonomy" id="228602"/>
    <lineage>
        <taxon>Bacteria</taxon>
        <taxon>Bacillati</taxon>
        <taxon>Actinomycetota</taxon>
        <taxon>Actinomycetes</taxon>
        <taxon>Mycobacteriales</taxon>
        <taxon>Nocardiaceae</taxon>
        <taxon>Nocardia</taxon>
    </lineage>
</organism>
<keyword evidence="3" id="KW-0813">Transport</keyword>
<evidence type="ECO:0000256" key="3">
    <source>
        <dbReference type="ARBA" id="ARBA00022448"/>
    </source>
</evidence>
<comment type="function">
    <text evidence="5">Part of a binding-protein-dependent transport system for aliphatic sulfonates. Putative binding protein.</text>
</comment>
<dbReference type="CDD" id="cd13558">
    <property type="entry name" value="PBP2_SsuA_like_2"/>
    <property type="match status" value="1"/>
</dbReference>
<dbReference type="SUPFAM" id="SSF53850">
    <property type="entry name" value="Periplasmic binding protein-like II"/>
    <property type="match status" value="1"/>
</dbReference>
<keyword evidence="4 7" id="KW-0732">Signal</keyword>
<evidence type="ECO:0000256" key="2">
    <source>
        <dbReference type="ARBA" id="ARBA00010742"/>
    </source>
</evidence>
<dbReference type="NCBIfam" id="TIGR01728">
    <property type="entry name" value="SsuA_fam"/>
    <property type="match status" value="1"/>
</dbReference>
<evidence type="ECO:0000259" key="8">
    <source>
        <dbReference type="SMART" id="SM00062"/>
    </source>
</evidence>
<dbReference type="PANTHER" id="PTHR30024:SF48">
    <property type="entry name" value="ABC TRANSPORTER SUBSTRATE-BINDING PROTEIN"/>
    <property type="match status" value="1"/>
</dbReference>
<sequence>MIVRKLVLASALALVAAVGTACGSGDKADPAVRADGSVDLTRVTLRVGDQKGTGLQALLTSAGELDRVPYKLSWSQFTSGPPMLESINAGAVDVGGVGNAPPVFAAAANSAIKIVTAYQAGVDGQGIVVPKDSPLHGPEDLRGKKIAVAKGSSAHHHLLTVLAKAGLKWSDIEPQYLQPADALAALSTGRVDAWAIWDPYTAQAEQQTGARILVSGKGYLNGDSFYVAGDKALANKATAAALRDLLARIQRAHTWANEHPEQWAKTYADLTGLPYEVTLTAVKRDTYRDHPIDGPTIDGEQSVADIFAAAGLIPHKLDIKSAIDTRFNDLFSGNP</sequence>
<evidence type="ECO:0000313" key="9">
    <source>
        <dbReference type="EMBL" id="QIS13053.1"/>
    </source>
</evidence>
<reference evidence="9 10" key="1">
    <citation type="journal article" date="2019" name="ACS Chem. Biol.">
        <title>Identification and Mobilization of a Cryptic Antibiotic Biosynthesis Gene Locus from a Human-Pathogenic Nocardia Isolate.</title>
        <authorList>
            <person name="Herisse M."/>
            <person name="Ishida K."/>
            <person name="Porter J.L."/>
            <person name="Howden B."/>
            <person name="Hertweck C."/>
            <person name="Stinear T.P."/>
            <person name="Pidot S.J."/>
        </authorList>
    </citation>
    <scope>NUCLEOTIDE SEQUENCE [LARGE SCALE GENOMIC DNA]</scope>
    <source>
        <strain evidence="9 10">AUSMDU00012717</strain>
    </source>
</reference>
<evidence type="ECO:0000256" key="7">
    <source>
        <dbReference type="SAM" id="SignalP"/>
    </source>
</evidence>
<comment type="similarity">
    <text evidence="2">Belongs to the bacterial solute-binding protein SsuA/TauA family.</text>
</comment>
<feature type="chain" id="PRO_5039283057" description="Putative aliphatic sulfonates-binding protein" evidence="7">
    <location>
        <begin position="22"/>
        <end position="335"/>
    </location>
</feature>
<dbReference type="Gene3D" id="3.40.190.10">
    <property type="entry name" value="Periplasmic binding protein-like II"/>
    <property type="match status" value="2"/>
</dbReference>
<evidence type="ECO:0000256" key="5">
    <source>
        <dbReference type="ARBA" id="ARBA00055538"/>
    </source>
</evidence>
<evidence type="ECO:0000256" key="1">
    <source>
        <dbReference type="ARBA" id="ARBA00004418"/>
    </source>
</evidence>
<dbReference type="PANTHER" id="PTHR30024">
    <property type="entry name" value="ALIPHATIC SULFONATES-BINDING PROTEIN-RELATED"/>
    <property type="match status" value="1"/>
</dbReference>
<dbReference type="GO" id="GO:0042597">
    <property type="term" value="C:periplasmic space"/>
    <property type="evidence" value="ECO:0007669"/>
    <property type="project" value="UniProtKB-SubCell"/>
</dbReference>
<dbReference type="GO" id="GO:0042626">
    <property type="term" value="F:ATPase-coupled transmembrane transporter activity"/>
    <property type="evidence" value="ECO:0007669"/>
    <property type="project" value="InterPro"/>
</dbReference>
<dbReference type="InterPro" id="IPR001638">
    <property type="entry name" value="Solute-binding_3/MltF_N"/>
</dbReference>
<gene>
    <name evidence="9" type="ORF">F5544_25995</name>
</gene>
<comment type="subcellular location">
    <subcellularLocation>
        <location evidence="1">Periplasm</location>
    </subcellularLocation>
</comment>
<proteinExistence type="inferred from homology"/>
<accession>A0A6G9YJD8</accession>
<dbReference type="AlphaFoldDB" id="A0A6G9YJD8"/>
<feature type="domain" description="Solute-binding protein family 3/N-terminal" evidence="8">
    <location>
        <begin position="44"/>
        <end position="259"/>
    </location>
</feature>
<dbReference type="GO" id="GO:0016020">
    <property type="term" value="C:membrane"/>
    <property type="evidence" value="ECO:0007669"/>
    <property type="project" value="InterPro"/>
</dbReference>
<dbReference type="InterPro" id="IPR015168">
    <property type="entry name" value="SsuA/THI5"/>
</dbReference>
<dbReference type="FunFam" id="3.40.190.10:FF:000050">
    <property type="entry name" value="Sulfonate ABC transporter substrate-binding protein"/>
    <property type="match status" value="1"/>
</dbReference>
<protein>
    <recommendedName>
        <fullName evidence="6">Putative aliphatic sulfonates-binding protein</fullName>
    </recommendedName>
</protein>
<evidence type="ECO:0000256" key="4">
    <source>
        <dbReference type="ARBA" id="ARBA00022729"/>
    </source>
</evidence>
<dbReference type="Proteomes" id="UP000503540">
    <property type="component" value="Chromosome"/>
</dbReference>
<keyword evidence="10" id="KW-1185">Reference proteome</keyword>
<evidence type="ECO:0000256" key="6">
    <source>
        <dbReference type="ARBA" id="ARBA00070228"/>
    </source>
</evidence>
<dbReference type="SMART" id="SM00062">
    <property type="entry name" value="PBPb"/>
    <property type="match status" value="1"/>
</dbReference>
<dbReference type="Pfam" id="PF09084">
    <property type="entry name" value="NMT1"/>
    <property type="match status" value="1"/>
</dbReference>
<dbReference type="PROSITE" id="PS51257">
    <property type="entry name" value="PROKAR_LIPOPROTEIN"/>
    <property type="match status" value="1"/>
</dbReference>
<dbReference type="KEGG" id="nah:F5544_25995"/>